<organism evidence="1 2">
    <name type="scientific">Mucilaginibacter pocheonensis</name>
    <dbReference type="NCBI Taxonomy" id="398050"/>
    <lineage>
        <taxon>Bacteria</taxon>
        <taxon>Pseudomonadati</taxon>
        <taxon>Bacteroidota</taxon>
        <taxon>Sphingobacteriia</taxon>
        <taxon>Sphingobacteriales</taxon>
        <taxon>Sphingobacteriaceae</taxon>
        <taxon>Mucilaginibacter</taxon>
    </lineage>
</organism>
<keyword evidence="2" id="KW-1185">Reference proteome</keyword>
<dbReference type="Proteomes" id="UP001247620">
    <property type="component" value="Unassembled WGS sequence"/>
</dbReference>
<evidence type="ECO:0000313" key="2">
    <source>
        <dbReference type="Proteomes" id="UP001247620"/>
    </source>
</evidence>
<protein>
    <submittedName>
        <fullName evidence="1">Uncharacterized protein</fullName>
    </submittedName>
</protein>
<reference evidence="1 2" key="1">
    <citation type="submission" date="2023-07" db="EMBL/GenBank/DDBJ databases">
        <title>Sorghum-associated microbial communities from plants grown in Nebraska, USA.</title>
        <authorList>
            <person name="Schachtman D."/>
        </authorList>
    </citation>
    <scope>NUCLEOTIDE SEQUENCE [LARGE SCALE GENOMIC DNA]</scope>
    <source>
        <strain evidence="1 2">3262</strain>
    </source>
</reference>
<evidence type="ECO:0000313" key="1">
    <source>
        <dbReference type="EMBL" id="MDR6943562.1"/>
    </source>
</evidence>
<gene>
    <name evidence="1" type="ORF">J2W55_003415</name>
</gene>
<sequence>MECSISDNVIGMNKHYKVSVLYYMNCKIKQRDMCIPLFY</sequence>
<proteinExistence type="predicted"/>
<comment type="caution">
    <text evidence="1">The sequence shown here is derived from an EMBL/GenBank/DDBJ whole genome shotgun (WGS) entry which is preliminary data.</text>
</comment>
<accession>A0ABU1TDX2</accession>
<dbReference type="EMBL" id="JAVDUU010000003">
    <property type="protein sequence ID" value="MDR6943562.1"/>
    <property type="molecule type" value="Genomic_DNA"/>
</dbReference>
<name>A0ABU1TDX2_9SPHI</name>